<dbReference type="Pfam" id="PF03632">
    <property type="entry name" value="Glyco_hydro_65m"/>
    <property type="match status" value="1"/>
</dbReference>
<evidence type="ECO:0000259" key="6">
    <source>
        <dbReference type="Pfam" id="PF03636"/>
    </source>
</evidence>
<evidence type="ECO:0000259" key="4">
    <source>
        <dbReference type="Pfam" id="PF03632"/>
    </source>
</evidence>
<dbReference type="InterPro" id="IPR005196">
    <property type="entry name" value="Glyco_hydro_65_N"/>
</dbReference>
<organism evidence="7 8">
    <name type="scientific">Exiguobacterium undae</name>
    <dbReference type="NCBI Taxonomy" id="169177"/>
    <lineage>
        <taxon>Bacteria</taxon>
        <taxon>Bacillati</taxon>
        <taxon>Bacillota</taxon>
        <taxon>Bacilli</taxon>
        <taxon>Bacillales</taxon>
        <taxon>Bacillales Family XII. Incertae Sedis</taxon>
        <taxon>Exiguobacterium</taxon>
    </lineage>
</organism>
<proteinExistence type="inferred from homology"/>
<dbReference type="Proteomes" id="UP000078447">
    <property type="component" value="Unassembled WGS sequence"/>
</dbReference>
<dbReference type="InterPro" id="IPR037018">
    <property type="entry name" value="GH65_N"/>
</dbReference>
<evidence type="ECO:0000313" key="8">
    <source>
        <dbReference type="Proteomes" id="UP000078447"/>
    </source>
</evidence>
<feature type="domain" description="Glycoside hydrolase family 65 central catalytic" evidence="4">
    <location>
        <begin position="321"/>
        <end position="700"/>
    </location>
</feature>
<keyword evidence="8" id="KW-1185">Reference proteome</keyword>
<evidence type="ECO:0000256" key="1">
    <source>
        <dbReference type="ARBA" id="ARBA00006768"/>
    </source>
</evidence>
<comment type="caution">
    <text evidence="7">The sequence shown here is derived from an EMBL/GenBank/DDBJ whole genome shotgun (WGS) entry which is preliminary data.</text>
</comment>
<dbReference type="InterPro" id="IPR012341">
    <property type="entry name" value="6hp_glycosidase-like_sf"/>
</dbReference>
<dbReference type="InterPro" id="IPR017045">
    <property type="entry name" value="Malt_Pase/Glycosyl_Hdrlase"/>
</dbReference>
<dbReference type="PANTHER" id="PTHR11051">
    <property type="entry name" value="GLYCOSYL HYDROLASE-RELATED"/>
    <property type="match status" value="1"/>
</dbReference>
<dbReference type="Gene3D" id="1.50.10.10">
    <property type="match status" value="1"/>
</dbReference>
<name>A0ABX2VDE6_9BACL</name>
<dbReference type="InterPro" id="IPR011013">
    <property type="entry name" value="Gal_mutarotase_sf_dom"/>
</dbReference>
<dbReference type="PANTHER" id="PTHR11051:SF8">
    <property type="entry name" value="PROTEIN-GLUCOSYLGALACTOSYLHYDROXYLYSINE GLUCOSIDASE"/>
    <property type="match status" value="1"/>
</dbReference>
<evidence type="ECO:0000259" key="5">
    <source>
        <dbReference type="Pfam" id="PF03633"/>
    </source>
</evidence>
<dbReference type="InterPro" id="IPR005195">
    <property type="entry name" value="Glyco_hydro_65_M"/>
</dbReference>
<accession>A0ABX2VDE6</accession>
<evidence type="ECO:0000256" key="2">
    <source>
        <dbReference type="ARBA" id="ARBA00022676"/>
    </source>
</evidence>
<protein>
    <submittedName>
        <fullName evidence="7">Trehalase</fullName>
    </submittedName>
</protein>
<dbReference type="EMBL" id="LVVL01000001">
    <property type="protein sequence ID" value="OAN16260.1"/>
    <property type="molecule type" value="Genomic_DNA"/>
</dbReference>
<dbReference type="PIRSF" id="PIRSF036289">
    <property type="entry name" value="Glycosyl_hydrolase_malt_phosph"/>
    <property type="match status" value="1"/>
</dbReference>
<evidence type="ECO:0000256" key="3">
    <source>
        <dbReference type="ARBA" id="ARBA00022679"/>
    </source>
</evidence>
<comment type="similarity">
    <text evidence="1">Belongs to the glycosyl hydrolase 65 family.</text>
</comment>
<reference evidence="7 8" key="1">
    <citation type="submission" date="2016-03" db="EMBL/GenBank/DDBJ databases">
        <authorList>
            <person name="Cho S.-Y."/>
            <person name="Lim S."/>
            <person name="Kim H."/>
            <person name="Soh E.H."/>
            <person name="Moon J.S."/>
        </authorList>
    </citation>
    <scope>NUCLEOTIDE SEQUENCE [LARGE SCALE GENOMIC DNA]</scope>
    <source>
        <strain evidence="7 8">KCTC 3810</strain>
    </source>
</reference>
<dbReference type="SUPFAM" id="SSF48208">
    <property type="entry name" value="Six-hairpin glycosidases"/>
    <property type="match status" value="1"/>
</dbReference>
<dbReference type="SUPFAM" id="SSF74650">
    <property type="entry name" value="Galactose mutarotase-like"/>
    <property type="match status" value="1"/>
</dbReference>
<dbReference type="Pfam" id="PF03636">
    <property type="entry name" value="Glyco_hydro_65N"/>
    <property type="match status" value="1"/>
</dbReference>
<dbReference type="Gene3D" id="2.70.98.40">
    <property type="entry name" value="Glycoside hydrolase, family 65, N-terminal domain"/>
    <property type="match status" value="1"/>
</dbReference>
<dbReference type="Pfam" id="PF03633">
    <property type="entry name" value="Glyco_hydro_65C"/>
    <property type="match status" value="1"/>
</dbReference>
<evidence type="ECO:0000313" key="7">
    <source>
        <dbReference type="EMBL" id="OAN16260.1"/>
    </source>
</evidence>
<dbReference type="InterPro" id="IPR008928">
    <property type="entry name" value="6-hairpin_glycosidase_sf"/>
</dbReference>
<feature type="domain" description="Glycoside hydrolase family 65 N-terminal" evidence="6">
    <location>
        <begin position="18"/>
        <end position="256"/>
    </location>
</feature>
<gene>
    <name evidence="7" type="ORF">A3783_00550</name>
</gene>
<dbReference type="Gene3D" id="2.60.420.10">
    <property type="entry name" value="Maltose phosphorylase, domain 3"/>
    <property type="match status" value="1"/>
</dbReference>
<keyword evidence="3" id="KW-0808">Transferase</keyword>
<feature type="domain" description="Glycoside hydrolase family 65 C-terminal" evidence="5">
    <location>
        <begin position="710"/>
        <end position="770"/>
    </location>
</feature>
<sequence>MMNYSTGQAEYKNWCVAEERFDSQFLGKAEAIFSLGNGYMGARSTTEERYVGEVRNTFVAGTFNRFAENEVTELPNVADVIAMEFFFNGTRFDLTLGKIHHYKRQLDLKRAELVREVDWEAPTGERYVLEFRRFVSLADRHLVGQRITITPLQETTLRVISGINGQVTNSGVQHFIEGEKRLYEEVYLQQVQKTTESKIDFVLNTTHRFMKQDTPVQVKGLIQMDRRKIVYDFKQIALQANEPFVIEKLSTIHTSRDNDQRQADYTLESLREESLTELKEAAAAGYEAKFHQHSAEWDQRIWSALDIEIEGDDGFDQLAIRFAQYHMTVMTPAHDHRMNIGAKGLSGEGYKGHTFWDTEIFLLPYFIYTQPKVAKSLLEYRYQTLPGAHRKALENGYEGAMFPWESAWLEDGEVTPVYGAADIVTGTATKIWSGFIEQHITSDVAFATWQYYQITGDETFMEESGYELILDTAKFWSSRLEWNDAAKQYHINQVIGPDEYKEHVNNNAFTNYTAHWNIQKAMEYKTVLEQTKPALYERLDEKMNLAKAFAKWEECLPLLYLPAIREDGVLPQDDTYLSKEIIDLTKYKQQTHVGSLFEDYNLEQVNEIQVSKQADVMILFYLLEDLFDQKTKQANWSYYEPKTLHDSSLSLSTHCVLASDMGETDLAYDLFSRAARIDLGPNMKTSDHGIHAASLGGIWQSVVNGFGGVRMLNGQLRINPRLPKAWDRLAFPIHWQGERLECTVTRDTLDIKQVTGGQPVSFTHDGNLYTIEREIQLTLQPQVSETR</sequence>
<dbReference type="InterPro" id="IPR005194">
    <property type="entry name" value="Glyco_hydro_65_C"/>
</dbReference>
<keyword evidence="2" id="KW-0328">Glycosyltransferase</keyword>